<dbReference type="eggNOG" id="ENOG5032SSX">
    <property type="taxonomic scope" value="Bacteria"/>
</dbReference>
<dbReference type="STRING" id="640132.Srot_2007"/>
<reference evidence="4 5" key="1">
    <citation type="journal article" date="2010" name="Stand. Genomic Sci.">
        <title>Complete genome sequence of Segniliparus rotundus type strain (CDC 1076).</title>
        <authorList>
            <person name="Sikorski J."/>
            <person name="Lapidus A."/>
            <person name="Copeland A."/>
            <person name="Misra M."/>
            <person name="Glavina Del Rio T."/>
            <person name="Nolan M."/>
            <person name="Lucas S."/>
            <person name="Chen F."/>
            <person name="Tice H."/>
            <person name="Cheng J.F."/>
            <person name="Jando M."/>
            <person name="Schneider S."/>
            <person name="Bruce D."/>
            <person name="Goodwin L."/>
            <person name="Pitluck S."/>
            <person name="Liolios K."/>
            <person name="Mikhailova N."/>
            <person name="Pati A."/>
            <person name="Ivanova N."/>
            <person name="Mavromatis K."/>
            <person name="Chen A."/>
            <person name="Palaniappan K."/>
            <person name="Chertkov O."/>
            <person name="Land M."/>
            <person name="Hauser L."/>
            <person name="Chang Y.J."/>
            <person name="Jeffries C.D."/>
            <person name="Brettin T."/>
            <person name="Detter J.C."/>
            <person name="Han C."/>
            <person name="Rohde M."/>
            <person name="Goker M."/>
            <person name="Bristow J."/>
            <person name="Eisen J.A."/>
            <person name="Markowitz V."/>
            <person name="Hugenholtz P."/>
            <person name="Kyrpides N.C."/>
            <person name="Klenk H.P."/>
        </authorList>
    </citation>
    <scope>NUCLEOTIDE SEQUENCE [LARGE SCALE GENOMIC DNA]</scope>
    <source>
        <strain evidence="5">ATCC BAA-972 / CDC 1076 / CIP 108378 / DSM 44985 / JCM 13578</strain>
    </source>
</reference>
<feature type="domain" description="Protein-glutamine gamma-glutamyltransferase-like C-terminal" evidence="3">
    <location>
        <begin position="127"/>
        <end position="195"/>
    </location>
</feature>
<evidence type="ECO:0000313" key="4">
    <source>
        <dbReference type="EMBL" id="ADG98463.1"/>
    </source>
</evidence>
<feature type="transmembrane region" description="Helical" evidence="2">
    <location>
        <begin position="58"/>
        <end position="78"/>
    </location>
</feature>
<evidence type="ECO:0000256" key="1">
    <source>
        <dbReference type="SAM" id="MobiDB-lite"/>
    </source>
</evidence>
<protein>
    <recommendedName>
        <fullName evidence="3">Protein-glutamine gamma-glutamyltransferase-like C-terminal domain-containing protein</fullName>
    </recommendedName>
</protein>
<accession>D6Z933</accession>
<dbReference type="EMBL" id="CP001958">
    <property type="protein sequence ID" value="ADG98463.1"/>
    <property type="molecule type" value="Genomic_DNA"/>
</dbReference>
<proteinExistence type="predicted"/>
<keyword evidence="5" id="KW-1185">Reference proteome</keyword>
<dbReference type="KEGG" id="srt:Srot_2007"/>
<feature type="compositionally biased region" description="Basic and acidic residues" evidence="1">
    <location>
        <begin position="229"/>
        <end position="239"/>
    </location>
</feature>
<keyword evidence="2" id="KW-1133">Transmembrane helix</keyword>
<evidence type="ECO:0000313" key="5">
    <source>
        <dbReference type="Proteomes" id="UP000002247"/>
    </source>
</evidence>
<sequence>MTVEVDREPARQAAQRELTDPRYEHRTWWEDFVDWLGRHALDRSSHAHSHDSFWDANVMPLLVLLVVLMLGALVVFFARRATRGTAKKKTIFEDESAELSSAEEHRARARRAASAGDWSAAIAERVRAVVKELDERSALALTPGRTADEFAFLASGLLPELQDGFTAAARAFDEVVYGERPGSERAYQEAARLDEAIEGAVRSLAKADQQHRADGENSGPEAQILGHVPQREGREAPSW</sequence>
<dbReference type="Proteomes" id="UP000002247">
    <property type="component" value="Chromosome"/>
</dbReference>
<evidence type="ECO:0000259" key="3">
    <source>
        <dbReference type="Pfam" id="PF13559"/>
    </source>
</evidence>
<keyword evidence="2" id="KW-0472">Membrane</keyword>
<dbReference type="InterPro" id="IPR025403">
    <property type="entry name" value="TgpA-like_C"/>
</dbReference>
<gene>
    <name evidence="4" type="ordered locus">Srot_2007</name>
</gene>
<name>D6Z933_SEGRD</name>
<dbReference type="HOGENOM" id="CLU_097507_1_0_11"/>
<organism evidence="4 5">
    <name type="scientific">Segniliparus rotundus (strain ATCC BAA-972 / CDC 1076 / CIP 108378 / DSM 44985 / JCM 13578)</name>
    <dbReference type="NCBI Taxonomy" id="640132"/>
    <lineage>
        <taxon>Bacteria</taxon>
        <taxon>Bacillati</taxon>
        <taxon>Actinomycetota</taxon>
        <taxon>Actinomycetes</taxon>
        <taxon>Mycobacteriales</taxon>
        <taxon>Segniliparaceae</taxon>
        <taxon>Segniliparus</taxon>
    </lineage>
</organism>
<dbReference type="RefSeq" id="WP_013138915.1">
    <property type="nucleotide sequence ID" value="NC_014168.1"/>
</dbReference>
<dbReference type="AlphaFoldDB" id="D6Z933"/>
<evidence type="ECO:0000256" key="2">
    <source>
        <dbReference type="SAM" id="Phobius"/>
    </source>
</evidence>
<feature type="region of interest" description="Disordered" evidence="1">
    <location>
        <begin position="202"/>
        <end position="239"/>
    </location>
</feature>
<dbReference type="Pfam" id="PF13559">
    <property type="entry name" value="DUF4129"/>
    <property type="match status" value="1"/>
</dbReference>
<keyword evidence="2" id="KW-0812">Transmembrane</keyword>